<protein>
    <submittedName>
        <fullName evidence="3">Outer membrane protein</fullName>
    </submittedName>
</protein>
<dbReference type="Gene3D" id="2.40.128.130">
    <property type="entry name" value="Autotransporter beta-domain"/>
    <property type="match status" value="1"/>
</dbReference>
<dbReference type="AlphaFoldDB" id="Q3SRK5"/>
<dbReference type="SUPFAM" id="SSF103515">
    <property type="entry name" value="Autotransporter"/>
    <property type="match status" value="1"/>
</dbReference>
<organism evidence="3 4">
    <name type="scientific">Nitrobacter winogradskyi (strain ATCC 25391 / DSM 10237 / CIP 104748 / NCIMB 11846 / Nb-255)</name>
    <dbReference type="NCBI Taxonomy" id="323098"/>
    <lineage>
        <taxon>Bacteria</taxon>
        <taxon>Pseudomonadati</taxon>
        <taxon>Pseudomonadota</taxon>
        <taxon>Alphaproteobacteria</taxon>
        <taxon>Hyphomicrobiales</taxon>
        <taxon>Nitrobacteraceae</taxon>
        <taxon>Nitrobacter</taxon>
    </lineage>
</organism>
<dbReference type="EMBL" id="CP000115">
    <property type="protein sequence ID" value="ABA05086.1"/>
    <property type="molecule type" value="Genomic_DNA"/>
</dbReference>
<dbReference type="PROSITE" id="PS51208">
    <property type="entry name" value="AUTOTRANSPORTER"/>
    <property type="match status" value="1"/>
</dbReference>
<evidence type="ECO:0000313" key="3">
    <source>
        <dbReference type="EMBL" id="ABA05086.1"/>
    </source>
</evidence>
<feature type="compositionally biased region" description="Polar residues" evidence="1">
    <location>
        <begin position="154"/>
        <end position="163"/>
    </location>
</feature>
<dbReference type="STRING" id="323098.Nwi_1826"/>
<dbReference type="eggNOG" id="COG4625">
    <property type="taxonomic scope" value="Bacteria"/>
</dbReference>
<dbReference type="OrthoDB" id="9804931at2"/>
<gene>
    <name evidence="3" type="ordered locus">Nwi_1826</name>
</gene>
<sequence>MAPTGERLRGAYKASVFSGRIEAGWRVETALAGVTPYAAAQAISYRLPSYLEQGNGAIDSFALGYVARNVSAPRSELGLRLDRTTVMADALLTWRGRAAWARNFNTARDVAATFQSLPGTGFLVSGAAMAPDAALVPPEPKSTGATASRLPRTSRASSPTTYPATPARERCDTRGEKLRAGVSPRFESWP</sequence>
<dbReference type="KEGG" id="nwi:Nwi_1826"/>
<name>Q3SRK5_NITWN</name>
<feature type="region of interest" description="Disordered" evidence="1">
    <location>
        <begin position="134"/>
        <end position="190"/>
    </location>
</feature>
<feature type="compositionally biased region" description="Basic and acidic residues" evidence="1">
    <location>
        <begin position="167"/>
        <end position="179"/>
    </location>
</feature>
<dbReference type="InterPro" id="IPR036709">
    <property type="entry name" value="Autotransporte_beta_dom_sf"/>
</dbReference>
<evidence type="ECO:0000256" key="1">
    <source>
        <dbReference type="SAM" id="MobiDB-lite"/>
    </source>
</evidence>
<dbReference type="Pfam" id="PF03797">
    <property type="entry name" value="Autotransporter"/>
    <property type="match status" value="1"/>
</dbReference>
<accession>Q3SRK5</accession>
<evidence type="ECO:0000259" key="2">
    <source>
        <dbReference type="PROSITE" id="PS51208"/>
    </source>
</evidence>
<evidence type="ECO:0000313" key="4">
    <source>
        <dbReference type="Proteomes" id="UP000002531"/>
    </source>
</evidence>
<dbReference type="InterPro" id="IPR005546">
    <property type="entry name" value="Autotransporte_beta"/>
</dbReference>
<keyword evidence="4" id="KW-1185">Reference proteome</keyword>
<dbReference type="HOGENOM" id="CLU_1426645_0_0_5"/>
<proteinExistence type="predicted"/>
<dbReference type="Proteomes" id="UP000002531">
    <property type="component" value="Chromosome"/>
</dbReference>
<feature type="domain" description="Autotransporter" evidence="2">
    <location>
        <begin position="1"/>
        <end position="186"/>
    </location>
</feature>
<reference evidence="3 4" key="1">
    <citation type="journal article" date="2006" name="Appl. Environ. Microbiol.">
        <title>Genome sequence of the chemolithoautotrophic nitrite-oxidizing bacterium Nitrobacter winogradskyi Nb-255.</title>
        <authorList>
            <person name="Starkenburg S.R."/>
            <person name="Chain P.S."/>
            <person name="Sayavedra-Soto L.A."/>
            <person name="Hauser L."/>
            <person name="Land M.L."/>
            <person name="Larimer F.W."/>
            <person name="Malfatti S.A."/>
            <person name="Klotz M.G."/>
            <person name="Bottomley P.J."/>
            <person name="Arp D.J."/>
            <person name="Hickey W.J."/>
        </authorList>
    </citation>
    <scope>NUCLEOTIDE SEQUENCE [LARGE SCALE GENOMIC DNA]</scope>
    <source>
        <strain evidence="4">ATCC 25391 / DSM 10237 / CIP 104748 / NCIMB 11846 / Nb-255</strain>
    </source>
</reference>